<keyword evidence="1" id="KW-0812">Transmembrane</keyword>
<dbReference type="Proteomes" id="UP000249364">
    <property type="component" value="Unassembled WGS sequence"/>
</dbReference>
<dbReference type="OrthoDB" id="7818367at2"/>
<evidence type="ECO:0000313" key="2">
    <source>
        <dbReference type="EMBL" id="PZX42312.1"/>
    </source>
</evidence>
<dbReference type="STRING" id="121821.GCA_001870675_01656"/>
<reference evidence="2 3" key="1">
    <citation type="submission" date="2018-06" db="EMBL/GenBank/DDBJ databases">
        <title>Genomic Encyclopedia of Archaeal and Bacterial Type Strains, Phase II (KMG-II): from individual species to whole genera.</title>
        <authorList>
            <person name="Goeker M."/>
        </authorList>
    </citation>
    <scope>NUCLEOTIDE SEQUENCE [LARGE SCALE GENOMIC DNA]</scope>
    <source>
        <strain evidence="2 3">DSM 13087</strain>
    </source>
</reference>
<accession>A0A2W7RVY1</accession>
<keyword evidence="1" id="KW-1133">Transmembrane helix</keyword>
<evidence type="ECO:0000256" key="1">
    <source>
        <dbReference type="SAM" id="Phobius"/>
    </source>
</evidence>
<keyword evidence="1" id="KW-0472">Membrane</keyword>
<evidence type="ECO:0000313" key="3">
    <source>
        <dbReference type="Proteomes" id="UP000249364"/>
    </source>
</evidence>
<dbReference type="NCBIfam" id="NF047767">
    <property type="entry name" value="LBF_2804_fam"/>
    <property type="match status" value="1"/>
</dbReference>
<name>A0A2W7RVY1_9RHOB</name>
<comment type="caution">
    <text evidence="2">The sequence shown here is derived from an EMBL/GenBank/DDBJ whole genome shotgun (WGS) entry which is preliminary data.</text>
</comment>
<dbReference type="AlphaFoldDB" id="A0A2W7RVY1"/>
<dbReference type="RefSeq" id="WP_071468392.1">
    <property type="nucleotide sequence ID" value="NZ_MEHT01000005.1"/>
</dbReference>
<dbReference type="EMBL" id="QKZQ01000008">
    <property type="protein sequence ID" value="PZX42312.1"/>
    <property type="molecule type" value="Genomic_DNA"/>
</dbReference>
<feature type="transmembrane region" description="Helical" evidence="1">
    <location>
        <begin position="91"/>
        <end position="114"/>
    </location>
</feature>
<proteinExistence type="predicted"/>
<sequence length="387" mass="42526">MPAADIYSPEPNLLERKFAAYLARHGADDSTPEHPTAQRVQKIRRITRWSIGLSALAGILSGGIIGGAEIWMRYSLFDGMDDLGWRDTWPYWAGFYAFVGVISAIEIALLYALALGGIARITRHSGLALSQDGGHALFSHSLARAALEFPSPQVTIYGIDPYAYVANWKLTALNIAYKLKVGVSSFILRVFLRRVAARMAIRGMVPLFAGPLYAVWNAYIIGRIMSEAQMRTLGPFAVDTLMSEHFDTAQGLDATEKRVILHAAGEMLTRGRDAHPNQIYLISRLRHALDHREDISLDWDALRHHLPELDADGQARVLNLLTVSCVIGPGIHRHQLALLRSACADCGASLHADRVKKLRKALMRGEPVTRAAVSRARSPAAGISHAS</sequence>
<feature type="transmembrane region" description="Helical" evidence="1">
    <location>
        <begin position="199"/>
        <end position="221"/>
    </location>
</feature>
<gene>
    <name evidence="2" type="ORF">LY56_02007</name>
</gene>
<feature type="transmembrane region" description="Helical" evidence="1">
    <location>
        <begin position="49"/>
        <end position="71"/>
    </location>
</feature>
<keyword evidence="3" id="KW-1185">Reference proteome</keyword>
<organism evidence="2 3">
    <name type="scientific">Roseinatronobacter thiooxidans</name>
    <dbReference type="NCBI Taxonomy" id="121821"/>
    <lineage>
        <taxon>Bacteria</taxon>
        <taxon>Pseudomonadati</taxon>
        <taxon>Pseudomonadota</taxon>
        <taxon>Alphaproteobacteria</taxon>
        <taxon>Rhodobacterales</taxon>
        <taxon>Paracoccaceae</taxon>
        <taxon>Roseinatronobacter</taxon>
    </lineage>
</organism>
<protein>
    <submittedName>
        <fullName evidence="2">Uncharacterized protein</fullName>
    </submittedName>
</protein>